<gene>
    <name evidence="1" type="ORF">J2S03_002463</name>
</gene>
<dbReference type="RefSeq" id="WP_274456568.1">
    <property type="nucleotide sequence ID" value="NZ_CP067097.1"/>
</dbReference>
<evidence type="ECO:0000313" key="2">
    <source>
        <dbReference type="Proteomes" id="UP001232973"/>
    </source>
</evidence>
<sequence length="91" mass="10589">MTIIRTDEWTDAHFAVNERLTQLLNQLRDAGYNPSFHISYDHMEHHLIVDHDILEKHPNIAETYDQYLAACATRDQAVENIQAQPKLDLGF</sequence>
<evidence type="ECO:0000313" key="1">
    <source>
        <dbReference type="EMBL" id="MDQ0190596.1"/>
    </source>
</evidence>
<dbReference type="Proteomes" id="UP001232973">
    <property type="component" value="Unassembled WGS sequence"/>
</dbReference>
<organism evidence="1 2">
    <name type="scientific">Alicyclobacillus cycloheptanicus</name>
    <dbReference type="NCBI Taxonomy" id="1457"/>
    <lineage>
        <taxon>Bacteria</taxon>
        <taxon>Bacillati</taxon>
        <taxon>Bacillota</taxon>
        <taxon>Bacilli</taxon>
        <taxon>Bacillales</taxon>
        <taxon>Alicyclobacillaceae</taxon>
        <taxon>Alicyclobacillus</taxon>
    </lineage>
</organism>
<accession>A0ABT9XJX0</accession>
<reference evidence="1 2" key="1">
    <citation type="submission" date="2023-07" db="EMBL/GenBank/DDBJ databases">
        <title>Genomic Encyclopedia of Type Strains, Phase IV (KMG-IV): sequencing the most valuable type-strain genomes for metagenomic binning, comparative biology and taxonomic classification.</title>
        <authorList>
            <person name="Goeker M."/>
        </authorList>
    </citation>
    <scope>NUCLEOTIDE SEQUENCE [LARGE SCALE GENOMIC DNA]</scope>
    <source>
        <strain evidence="1 2">DSM 4006</strain>
    </source>
</reference>
<name>A0ABT9XJX0_9BACL</name>
<dbReference type="EMBL" id="JAUSTP010000021">
    <property type="protein sequence ID" value="MDQ0190596.1"/>
    <property type="molecule type" value="Genomic_DNA"/>
</dbReference>
<comment type="caution">
    <text evidence="1">The sequence shown here is derived from an EMBL/GenBank/DDBJ whole genome shotgun (WGS) entry which is preliminary data.</text>
</comment>
<proteinExistence type="predicted"/>
<protein>
    <submittedName>
        <fullName evidence="1">Uncharacterized protein</fullName>
    </submittedName>
</protein>
<keyword evidence="2" id="KW-1185">Reference proteome</keyword>